<gene>
    <name evidence="4" type="ORF">APLA_LOCUS7153</name>
</gene>
<dbReference type="Proteomes" id="UP000494256">
    <property type="component" value="Unassembled WGS sequence"/>
</dbReference>
<name>A0A8S0ZSY0_ARCPL</name>
<dbReference type="GO" id="GO:0005576">
    <property type="term" value="C:extracellular region"/>
    <property type="evidence" value="ECO:0007669"/>
    <property type="project" value="InterPro"/>
</dbReference>
<evidence type="ECO:0000313" key="4">
    <source>
        <dbReference type="EMBL" id="CAB3235940.1"/>
    </source>
</evidence>
<feature type="compositionally biased region" description="Basic and acidic residues" evidence="1">
    <location>
        <begin position="1391"/>
        <end position="1401"/>
    </location>
</feature>
<feature type="region of interest" description="Disordered" evidence="1">
    <location>
        <begin position="214"/>
        <end position="233"/>
    </location>
</feature>
<proteinExistence type="predicted"/>
<dbReference type="EMBL" id="CADEBD010000300">
    <property type="protein sequence ID" value="CAB3235940.1"/>
    <property type="molecule type" value="Genomic_DNA"/>
</dbReference>
<evidence type="ECO:0000259" key="3">
    <source>
        <dbReference type="PROSITE" id="PS50940"/>
    </source>
</evidence>
<evidence type="ECO:0000313" key="5">
    <source>
        <dbReference type="Proteomes" id="UP000494256"/>
    </source>
</evidence>
<dbReference type="InterPro" id="IPR002557">
    <property type="entry name" value="Chitin-bd_dom"/>
</dbReference>
<dbReference type="SMART" id="SM00494">
    <property type="entry name" value="ChtBD2"/>
    <property type="match status" value="3"/>
</dbReference>
<accession>A0A8S0ZSY0</accession>
<feature type="compositionally biased region" description="Low complexity" evidence="1">
    <location>
        <begin position="1997"/>
        <end position="2017"/>
    </location>
</feature>
<dbReference type="SUPFAM" id="SSF57625">
    <property type="entry name" value="Invertebrate chitin-binding proteins"/>
    <property type="match status" value="2"/>
</dbReference>
<feature type="chain" id="PRO_5035815072" description="Chitin-binding type-2 domain-containing protein" evidence="2">
    <location>
        <begin position="25"/>
        <end position="2084"/>
    </location>
</feature>
<sequence>MAHEFIDLKGFLFLVLITIPQTLSTNIDCGGKPFHCLNTTHFMICVDLGGGVSSTIDDFIIPCPPTTVCEKNNRFECEFPKIEAFTADLNVIGVSNGYDKSANDKTIPPDKRTTVLPLPEKATVTELPTKDKSMSSFNSEILEHLKDEFTGGNEKFFDEDIIPLYSVVSLTNKTDETSFVSPDIEKLITTTDKYSHTSANTSTNGVVSASRTDIPTLKDNKNDTDETSFVSPNKEKLNSITDKYPHTNANTSTNGVVSASRTDIPTLKNEEKNTDETSFVSPDIEKIITTTDKYPHTNANASINGVVSASRTDIPTFKDNKNNTDETSFVSSDIEQLVTTTDEYPHTNANSSTNTPLVTASRTDIPTLKDNITYTEESKTGNNYNTGNKFNTTKKIGQSYVNELNQTIDKFIGLAELTNSLPNSTVSIRRIYNINLDPDNSSYIYQSQNLDLQKKIFKTVPISRNVNHLTTDTLSTSEKVVSISSKYNATDIVDNQTAIIGLTLNPNTTATNYSVEPETETEKLRTDYAYSPILKSVTANSIGITTRNMTSNTSGKDLPKLKETDTSTKALIIINELYNSNKRNTTNKIDQNNINSLNRTLDNFIIKSDSTTSQDLFNVSGKLELQQKVHNPDLIPVTDSEMIFDALTTTEPGLVTSPKYNGNDNVDYVIVSEAVVRNSLPVKTNSTVSNYIVKSVSEVLKNDDEHKDVLKPVTASPAEKSTAYSILSFNSGTTNSNLIFAEVTNINRTFYSSDKHETLQDVVTTNLSIKPVKQSVLESLSTNDSNSTMQDSNGLTFKMKKPHTLVNDVNKIGFRSNIEIKSKENVTILNEGKIKVGINKTKEDYFPTKGNIDQMIIHNMKPTAFQTTLLNNNQTSATESPITSMDEQIISTGDNYTHNLNLFVETKVQSVPLQESISYYTQTIEKPKTIASPLVNHLTTFDEISLGIEPTTTIDFIQQQSNHTVTIHNVSIDLEVESSSSLPTIKSININVTNKATQNTTPVLQSEAVTYTADNSNHQDTIFGKGSNISSATAEINKTLKTVESNDTHYQSVPVSNEYPLPTPNNTAASEQVSNLRKLLNSVNLTLLIGQKDDVTLLPLESMTENVEVHKQNITNIMETTTELDGTRRYPLITESVTESIYSANMSATTPSRNDIVVSTQPVMEYTKDESTLNEKEGNTITPKSELYAGLLNSSANSLFHALSKTNESNRAPTTLVTDVSQDIHLSLNNEGKTKNNITTATVIDIIELDTGFGESKLLTSNATTKKPPTPDVTQSTQEAITHELDSISALRPPVVLTDKKQPNIVVNYILSSTMGSIGQYNKDELVKVAKQTVNSNLANSTEQIVINDLDSISTVPTPNEKGPVKKQPSILVNRSLLSTMASISQPDSDDSGKDKTRIENSDVTQNTRIFLAIDSDRTATLSSSHESTAKKEPNITVKRILLSNMTAITQPNIDNLGNLETPIGNLNISESTRQTVANNLDSTSLLLTPSEYMTQKKSNTTVNGILPSTSLLNTDGLDKVRIQVESSNITQTTRQTVDSNFHSTSILLPSKESFAEKQQNKSVNVIALNTLAPISKNNTDDIVKFGTQIVSSKVTRNTQQIIGNDFGKASFNVVTEPAAVVETINDPHNIVGRPILSDMILSDIICMNETTNLKSSNQLNIGMPNKITEKATLYEKLQNTTVPRNASNDLNKREDLNVELVKGTFIDRQINIELSGSTKDNETSEEKYESLTAYNKIATLVDVTSPSSPVNNKSVNNAGYSRSAMDLGRPGYMSNIFSDLTQNSTLLNKMEYIYNSTNNTEAKVKKLTGDNILSYQNIKQLYGSAVSQNSNINISYTSTNQMSNKSKLITVMHLLASANANNPPTTINSNKEKNPTFTVDCLKLPRGKYADNKDCRKFYICIGKVQPIVGTCPNNTVFSEINKHCTKNLSHCVRNNQFHCLYEGRFSDFLRDNIYYICVKNNLNGFLRYKLQCQNGFHLNKAIAKCEKNDIWNQSDTSVSNSSNVSNDRNRSVSNSETSESPEYGEFDCKKEGKLPYPKNFRKYYVCTKNSKNEYRRMVKSCSSEEIYDKKKKKCVSSDSNES</sequence>
<feature type="region of interest" description="Disordered" evidence="1">
    <location>
        <begin position="1383"/>
        <end position="1402"/>
    </location>
</feature>
<dbReference type="InterPro" id="IPR036508">
    <property type="entry name" value="Chitin-bd_dom_sf"/>
</dbReference>
<organism evidence="4 5">
    <name type="scientific">Arctia plantaginis</name>
    <name type="common">Wood tiger moth</name>
    <name type="synonym">Phalaena plantaginis</name>
    <dbReference type="NCBI Taxonomy" id="874455"/>
    <lineage>
        <taxon>Eukaryota</taxon>
        <taxon>Metazoa</taxon>
        <taxon>Ecdysozoa</taxon>
        <taxon>Arthropoda</taxon>
        <taxon>Hexapoda</taxon>
        <taxon>Insecta</taxon>
        <taxon>Pterygota</taxon>
        <taxon>Neoptera</taxon>
        <taxon>Endopterygota</taxon>
        <taxon>Lepidoptera</taxon>
        <taxon>Glossata</taxon>
        <taxon>Ditrysia</taxon>
        <taxon>Noctuoidea</taxon>
        <taxon>Erebidae</taxon>
        <taxon>Arctiinae</taxon>
        <taxon>Arctia</taxon>
    </lineage>
</organism>
<evidence type="ECO:0000256" key="1">
    <source>
        <dbReference type="SAM" id="MobiDB-lite"/>
    </source>
</evidence>
<evidence type="ECO:0000256" key="2">
    <source>
        <dbReference type="SAM" id="SignalP"/>
    </source>
</evidence>
<dbReference type="PROSITE" id="PS50940">
    <property type="entry name" value="CHIT_BIND_II"/>
    <property type="match status" value="1"/>
</dbReference>
<protein>
    <recommendedName>
        <fullName evidence="3">Chitin-binding type-2 domain-containing protein</fullName>
    </recommendedName>
</protein>
<feature type="compositionally biased region" description="Polar residues" evidence="1">
    <location>
        <begin position="247"/>
        <end position="258"/>
    </location>
</feature>
<reference evidence="4 5" key="1">
    <citation type="submission" date="2020-04" db="EMBL/GenBank/DDBJ databases">
        <authorList>
            <person name="Wallbank WR R."/>
            <person name="Pardo Diaz C."/>
            <person name="Kozak K."/>
            <person name="Martin S."/>
            <person name="Jiggins C."/>
            <person name="Moest M."/>
            <person name="Warren A I."/>
            <person name="Byers J.R.P. K."/>
            <person name="Montejo-Kovacevich G."/>
            <person name="Yen C E."/>
        </authorList>
    </citation>
    <scope>NUCLEOTIDE SEQUENCE [LARGE SCALE GENOMIC DNA]</scope>
</reference>
<feature type="region of interest" description="Disordered" evidence="1">
    <location>
        <begin position="238"/>
        <end position="258"/>
    </location>
</feature>
<dbReference type="Pfam" id="PF01607">
    <property type="entry name" value="CBM_14"/>
    <property type="match status" value="1"/>
</dbReference>
<dbReference type="Gene3D" id="2.170.140.10">
    <property type="entry name" value="Chitin binding domain"/>
    <property type="match status" value="1"/>
</dbReference>
<feature type="signal peptide" evidence="2">
    <location>
        <begin position="1"/>
        <end position="24"/>
    </location>
</feature>
<feature type="domain" description="Chitin-binding type-2" evidence="3">
    <location>
        <begin position="1879"/>
        <end position="1935"/>
    </location>
</feature>
<dbReference type="OrthoDB" id="5788000at2759"/>
<comment type="caution">
    <text evidence="4">The sequence shown here is derived from an EMBL/GenBank/DDBJ whole genome shotgun (WGS) entry which is preliminary data.</text>
</comment>
<feature type="region of interest" description="Disordered" evidence="1">
    <location>
        <begin position="1997"/>
        <end position="2026"/>
    </location>
</feature>
<keyword evidence="2" id="KW-0732">Signal</keyword>
<dbReference type="GO" id="GO:0008061">
    <property type="term" value="F:chitin binding"/>
    <property type="evidence" value="ECO:0007669"/>
    <property type="project" value="InterPro"/>
</dbReference>